<comment type="caution">
    <text evidence="10">The sequence shown here is derived from an EMBL/GenBank/DDBJ whole genome shotgun (WGS) entry which is preliminary data.</text>
</comment>
<feature type="binding site" evidence="8">
    <location>
        <position position="82"/>
    </location>
    <ligand>
        <name>Mg(2+)</name>
        <dbReference type="ChEBI" id="CHEBI:18420"/>
        <label>1</label>
        <note>catalytic</note>
    </ligand>
</feature>
<dbReference type="PRINTS" id="PR00377">
    <property type="entry name" value="IMPHPHTASES"/>
</dbReference>
<reference evidence="10" key="2">
    <citation type="submission" date="2020-09" db="EMBL/GenBank/DDBJ databases">
        <authorList>
            <person name="Sun Q."/>
            <person name="Kim S."/>
        </authorList>
    </citation>
    <scope>NUCLEOTIDE SEQUENCE</scope>
    <source>
        <strain evidence="10">KCTC 12711</strain>
    </source>
</reference>
<dbReference type="GO" id="GO:0046854">
    <property type="term" value="P:phosphatidylinositol phosphate biosynthetic process"/>
    <property type="evidence" value="ECO:0007669"/>
    <property type="project" value="InterPro"/>
</dbReference>
<protein>
    <recommendedName>
        <fullName evidence="9">Inositol-1-monophosphatase</fullName>
        <ecNumber evidence="9">3.1.3.25</ecNumber>
    </recommendedName>
</protein>
<dbReference type="InterPro" id="IPR000760">
    <property type="entry name" value="Inositol_monophosphatase-like"/>
</dbReference>
<dbReference type="SUPFAM" id="SSF56655">
    <property type="entry name" value="Carbohydrate phosphatase"/>
    <property type="match status" value="1"/>
</dbReference>
<dbReference type="InterPro" id="IPR020550">
    <property type="entry name" value="Inositol_monophosphatase_CS"/>
</dbReference>
<dbReference type="Proteomes" id="UP000614811">
    <property type="component" value="Unassembled WGS sequence"/>
</dbReference>
<comment type="similarity">
    <text evidence="3 9">Belongs to the inositol monophosphatase superfamily.</text>
</comment>
<dbReference type="FunFam" id="3.30.540.10:FF:000003">
    <property type="entry name" value="Inositol-1-monophosphatase"/>
    <property type="match status" value="1"/>
</dbReference>
<evidence type="ECO:0000256" key="6">
    <source>
        <dbReference type="ARBA" id="ARBA00022814"/>
    </source>
</evidence>
<feature type="binding site" evidence="8">
    <location>
        <position position="80"/>
    </location>
    <ligand>
        <name>Mg(2+)</name>
        <dbReference type="ChEBI" id="CHEBI:18420"/>
        <label>1</label>
        <note>catalytic</note>
    </ligand>
</feature>
<dbReference type="InterPro" id="IPR022337">
    <property type="entry name" value="Inositol_monophosphatase_SuhB"/>
</dbReference>
<dbReference type="Gene3D" id="3.40.190.80">
    <property type="match status" value="1"/>
</dbReference>
<evidence type="ECO:0000256" key="7">
    <source>
        <dbReference type="ARBA" id="ARBA00022842"/>
    </source>
</evidence>
<dbReference type="PROSITE" id="PS00629">
    <property type="entry name" value="IMP_1"/>
    <property type="match status" value="1"/>
</dbReference>
<dbReference type="GO" id="GO:0007165">
    <property type="term" value="P:signal transduction"/>
    <property type="evidence" value="ECO:0007669"/>
    <property type="project" value="TreeGrafter"/>
</dbReference>
<evidence type="ECO:0000256" key="3">
    <source>
        <dbReference type="ARBA" id="ARBA00009759"/>
    </source>
</evidence>
<dbReference type="Gene3D" id="3.30.540.10">
    <property type="entry name" value="Fructose-1,6-Bisphosphatase, subunit A, domain 1"/>
    <property type="match status" value="1"/>
</dbReference>
<dbReference type="PANTHER" id="PTHR20854">
    <property type="entry name" value="INOSITOL MONOPHOSPHATASE"/>
    <property type="match status" value="1"/>
</dbReference>
<dbReference type="PROSITE" id="PS00630">
    <property type="entry name" value="IMP_2"/>
    <property type="match status" value="1"/>
</dbReference>
<organism evidence="10 11">
    <name type="scientific">Arenicella chitinivorans</name>
    <dbReference type="NCBI Taxonomy" id="1329800"/>
    <lineage>
        <taxon>Bacteria</taxon>
        <taxon>Pseudomonadati</taxon>
        <taxon>Pseudomonadota</taxon>
        <taxon>Gammaproteobacteria</taxon>
        <taxon>Arenicellales</taxon>
        <taxon>Arenicellaceae</taxon>
        <taxon>Arenicella</taxon>
    </lineage>
</organism>
<dbReference type="InterPro" id="IPR033942">
    <property type="entry name" value="IMPase"/>
</dbReference>
<evidence type="ECO:0000256" key="4">
    <source>
        <dbReference type="ARBA" id="ARBA00022723"/>
    </source>
</evidence>
<dbReference type="GO" id="GO:0008934">
    <property type="term" value="F:inositol monophosphate 1-phosphatase activity"/>
    <property type="evidence" value="ECO:0007669"/>
    <property type="project" value="InterPro"/>
</dbReference>
<evidence type="ECO:0000256" key="2">
    <source>
        <dbReference type="ARBA" id="ARBA00001946"/>
    </source>
</evidence>
<keyword evidence="4 8" id="KW-0479">Metal-binding</keyword>
<proteinExistence type="inferred from homology"/>
<dbReference type="CDD" id="cd01639">
    <property type="entry name" value="IMPase"/>
    <property type="match status" value="1"/>
</dbReference>
<dbReference type="PRINTS" id="PR01959">
    <property type="entry name" value="SBIMPHPHTASE"/>
</dbReference>
<comment type="cofactor">
    <cofactor evidence="2 8 9">
        <name>Mg(2+)</name>
        <dbReference type="ChEBI" id="CHEBI:18420"/>
    </cofactor>
</comment>
<gene>
    <name evidence="10" type="primary">suhB</name>
    <name evidence="10" type="ORF">GCM10008090_27000</name>
</gene>
<dbReference type="InterPro" id="IPR020583">
    <property type="entry name" value="Inositol_monoP_metal-BS"/>
</dbReference>
<feature type="binding site" evidence="8">
    <location>
        <position position="83"/>
    </location>
    <ligand>
        <name>Mg(2+)</name>
        <dbReference type="ChEBI" id="CHEBI:18420"/>
        <label>1</label>
        <note>catalytic</note>
    </ligand>
</feature>
<feature type="binding site" evidence="8">
    <location>
        <position position="63"/>
    </location>
    <ligand>
        <name>Mg(2+)</name>
        <dbReference type="ChEBI" id="CHEBI:18420"/>
        <label>1</label>
        <note>catalytic</note>
    </ligand>
</feature>
<name>A0A918VQ37_9GAMM</name>
<dbReference type="PANTHER" id="PTHR20854:SF4">
    <property type="entry name" value="INOSITOL-1-MONOPHOSPHATASE-RELATED"/>
    <property type="match status" value="1"/>
</dbReference>
<keyword evidence="5 9" id="KW-0378">Hydrolase</keyword>
<evidence type="ECO:0000313" key="11">
    <source>
        <dbReference type="Proteomes" id="UP000614811"/>
    </source>
</evidence>
<dbReference type="GO" id="GO:0046872">
    <property type="term" value="F:metal ion binding"/>
    <property type="evidence" value="ECO:0007669"/>
    <property type="project" value="UniProtKB-KW"/>
</dbReference>
<dbReference type="GO" id="GO:0006020">
    <property type="term" value="P:inositol metabolic process"/>
    <property type="evidence" value="ECO:0007669"/>
    <property type="project" value="TreeGrafter"/>
</dbReference>
<dbReference type="Pfam" id="PF00459">
    <property type="entry name" value="Inositol_P"/>
    <property type="match status" value="1"/>
</dbReference>
<comment type="catalytic activity">
    <reaction evidence="1 9">
        <text>a myo-inositol phosphate + H2O = myo-inositol + phosphate</text>
        <dbReference type="Rhea" id="RHEA:24056"/>
        <dbReference type="ChEBI" id="CHEBI:15377"/>
        <dbReference type="ChEBI" id="CHEBI:17268"/>
        <dbReference type="ChEBI" id="CHEBI:43474"/>
        <dbReference type="ChEBI" id="CHEBI:84139"/>
        <dbReference type="EC" id="3.1.3.25"/>
    </reaction>
</comment>
<feature type="binding site" evidence="8">
    <location>
        <position position="211"/>
    </location>
    <ligand>
        <name>Mg(2+)</name>
        <dbReference type="ChEBI" id="CHEBI:18420"/>
        <label>1</label>
        <note>catalytic</note>
    </ligand>
</feature>
<dbReference type="AlphaFoldDB" id="A0A918VQ37"/>
<keyword evidence="6" id="KW-0805">Transcription regulation</keyword>
<dbReference type="GO" id="GO:0031564">
    <property type="term" value="P:transcription antitermination"/>
    <property type="evidence" value="ECO:0007669"/>
    <property type="project" value="UniProtKB-KW"/>
</dbReference>
<evidence type="ECO:0000256" key="8">
    <source>
        <dbReference type="PIRSR" id="PIRSR600760-2"/>
    </source>
</evidence>
<dbReference type="EMBL" id="BMXA01000005">
    <property type="protein sequence ID" value="GHA15912.1"/>
    <property type="molecule type" value="Genomic_DNA"/>
</dbReference>
<accession>A0A918VQ37</accession>
<keyword evidence="6" id="KW-0804">Transcription</keyword>
<keyword evidence="11" id="KW-1185">Reference proteome</keyword>
<dbReference type="RefSeq" id="WP_229794297.1">
    <property type="nucleotide sequence ID" value="NZ_BMXA01000005.1"/>
</dbReference>
<evidence type="ECO:0000256" key="5">
    <source>
        <dbReference type="ARBA" id="ARBA00022801"/>
    </source>
</evidence>
<evidence type="ECO:0000313" key="10">
    <source>
        <dbReference type="EMBL" id="GHA15912.1"/>
    </source>
</evidence>
<dbReference type="EC" id="3.1.3.25" evidence="9"/>
<reference evidence="10" key="1">
    <citation type="journal article" date="2014" name="Int. J. Syst. Evol. Microbiol.">
        <title>Complete genome sequence of Corynebacterium casei LMG S-19264T (=DSM 44701T), isolated from a smear-ripened cheese.</title>
        <authorList>
            <consortium name="US DOE Joint Genome Institute (JGI-PGF)"/>
            <person name="Walter F."/>
            <person name="Albersmeier A."/>
            <person name="Kalinowski J."/>
            <person name="Ruckert C."/>
        </authorList>
    </citation>
    <scope>NUCLEOTIDE SEQUENCE</scope>
    <source>
        <strain evidence="10">KCTC 12711</strain>
    </source>
</reference>
<sequence>MSIAKAAAQSAGKYIAESFGDRAQLVIEQKSLNDFVSEVDRHSEQVITAELHRHFPSHRILGEEYGVSGGLESPYTWIIDPLDGTTNFLRGIPHFAVSIGLKHDDQLVLGVVYDPVKNELFSAELGRGAQMNGQTISVTNGGGLHGALLATGVPYSGDPLASLSAFTSTMTTLLAQQTSGIRRLGAAALDLAYVAAGRYDGFWESHLKPWDIAAGALLVTEAGGVVSDLAGRDNYLESGHVMAAGVQVHQAMLPITAQTYLHL</sequence>
<keyword evidence="7 8" id="KW-0460">Magnesium</keyword>
<keyword evidence="6" id="KW-0889">Transcription antitermination</keyword>
<evidence type="ECO:0000256" key="9">
    <source>
        <dbReference type="RuleBase" id="RU364068"/>
    </source>
</evidence>
<evidence type="ECO:0000256" key="1">
    <source>
        <dbReference type="ARBA" id="ARBA00001033"/>
    </source>
</evidence>